<dbReference type="EMBL" id="JBHTBF010000002">
    <property type="protein sequence ID" value="MFC7317218.1"/>
    <property type="molecule type" value="Genomic_DNA"/>
</dbReference>
<dbReference type="Pfam" id="PF24035">
    <property type="entry name" value="DUF7344"/>
    <property type="match status" value="1"/>
</dbReference>
<sequence length="120" mass="13111">MSDVSTLFELLTADVRRRLLVALCDVDSVQVPDGLLVRGQAQPVPSSDSLPRETPSLDEGSAHPLTFQLHHNHLPKLVDAGVIEWDRETGTVSRGPEFEEIEPAVRLLVANAHALPGEFL</sequence>
<evidence type="ECO:0000259" key="2">
    <source>
        <dbReference type="Pfam" id="PF24035"/>
    </source>
</evidence>
<name>A0ABD6ABE3_9EURY</name>
<organism evidence="3 4">
    <name type="scientific">Halomarina halobia</name>
    <dbReference type="NCBI Taxonomy" id="3033386"/>
    <lineage>
        <taxon>Archaea</taxon>
        <taxon>Methanobacteriati</taxon>
        <taxon>Methanobacteriota</taxon>
        <taxon>Stenosarchaea group</taxon>
        <taxon>Halobacteria</taxon>
        <taxon>Halobacteriales</taxon>
        <taxon>Natronomonadaceae</taxon>
        <taxon>Halomarina</taxon>
    </lineage>
</organism>
<dbReference type="InterPro" id="IPR055768">
    <property type="entry name" value="DUF7344"/>
</dbReference>
<accession>A0ABD6ABE3</accession>
<dbReference type="GeneID" id="79316125"/>
<dbReference type="Proteomes" id="UP001596547">
    <property type="component" value="Unassembled WGS sequence"/>
</dbReference>
<evidence type="ECO:0000313" key="4">
    <source>
        <dbReference type="Proteomes" id="UP001596547"/>
    </source>
</evidence>
<protein>
    <recommendedName>
        <fullName evidence="2">DUF7344 domain-containing protein</fullName>
    </recommendedName>
</protein>
<gene>
    <name evidence="3" type="ORF">ACFQPE_10485</name>
</gene>
<evidence type="ECO:0000256" key="1">
    <source>
        <dbReference type="SAM" id="MobiDB-lite"/>
    </source>
</evidence>
<proteinExistence type="predicted"/>
<dbReference type="AlphaFoldDB" id="A0ABD6ABE3"/>
<feature type="region of interest" description="Disordered" evidence="1">
    <location>
        <begin position="39"/>
        <end position="63"/>
    </location>
</feature>
<dbReference type="RefSeq" id="WP_276303530.1">
    <property type="nucleotide sequence ID" value="NZ_CP119992.1"/>
</dbReference>
<comment type="caution">
    <text evidence="3">The sequence shown here is derived from an EMBL/GenBank/DDBJ whole genome shotgun (WGS) entry which is preliminary data.</text>
</comment>
<reference evidence="3 4" key="1">
    <citation type="journal article" date="2019" name="Int. J. Syst. Evol. Microbiol.">
        <title>The Global Catalogue of Microorganisms (GCM) 10K type strain sequencing project: providing services to taxonomists for standard genome sequencing and annotation.</title>
        <authorList>
            <consortium name="The Broad Institute Genomics Platform"/>
            <consortium name="The Broad Institute Genome Sequencing Center for Infectious Disease"/>
            <person name="Wu L."/>
            <person name="Ma J."/>
        </authorList>
    </citation>
    <scope>NUCLEOTIDE SEQUENCE [LARGE SCALE GENOMIC DNA]</scope>
    <source>
        <strain evidence="3 4">PSR21</strain>
    </source>
</reference>
<evidence type="ECO:0000313" key="3">
    <source>
        <dbReference type="EMBL" id="MFC7317218.1"/>
    </source>
</evidence>
<keyword evidence="4" id="KW-1185">Reference proteome</keyword>
<feature type="domain" description="DUF7344" evidence="2">
    <location>
        <begin position="8"/>
        <end position="93"/>
    </location>
</feature>